<dbReference type="PANTHER" id="PTHR31683:SF67">
    <property type="entry name" value="PECTIN LYASE F-RELATED"/>
    <property type="match status" value="1"/>
</dbReference>
<dbReference type="GO" id="GO:0000272">
    <property type="term" value="P:polysaccharide catabolic process"/>
    <property type="evidence" value="ECO:0007669"/>
    <property type="project" value="UniProtKB-KW"/>
</dbReference>
<dbReference type="InterPro" id="IPR002022">
    <property type="entry name" value="Pec_lyase"/>
</dbReference>
<dbReference type="GO" id="GO:0005576">
    <property type="term" value="C:extracellular region"/>
    <property type="evidence" value="ECO:0007669"/>
    <property type="project" value="UniProtKB-SubCell"/>
</dbReference>
<evidence type="ECO:0000256" key="8">
    <source>
        <dbReference type="RuleBase" id="RU361173"/>
    </source>
</evidence>
<dbReference type="GO" id="GO:0030570">
    <property type="term" value="F:pectate lyase activity"/>
    <property type="evidence" value="ECO:0007669"/>
    <property type="project" value="InterPro"/>
</dbReference>
<evidence type="ECO:0000256" key="5">
    <source>
        <dbReference type="ARBA" id="ARBA00036818"/>
    </source>
</evidence>
<evidence type="ECO:0000313" key="12">
    <source>
        <dbReference type="EMBL" id="KAE8263434.1"/>
    </source>
</evidence>
<dbReference type="InterPro" id="IPR011050">
    <property type="entry name" value="Pectin_lyase_fold/virulence"/>
</dbReference>
<keyword evidence="10" id="KW-0732">Signal</keyword>
<comment type="similarity">
    <text evidence="1 8">Belongs to the polysaccharide lyase 1 family.</text>
</comment>
<dbReference type="Gene3D" id="2.160.20.10">
    <property type="entry name" value="Single-stranded right-handed beta-helix, Pectin lyase-like"/>
    <property type="match status" value="1"/>
</dbReference>
<dbReference type="Proteomes" id="UP000077671">
    <property type="component" value="Unassembled WGS sequence"/>
</dbReference>
<evidence type="ECO:0000256" key="7">
    <source>
        <dbReference type="ARBA" id="ARBA00039082"/>
    </source>
</evidence>
<comment type="catalytic activity">
    <reaction evidence="5">
        <text>Eliminative cleavage of (1-&gt;4)-alpha-D-galacturonan methyl ester to give oligosaccharides with 4-deoxy-6-O-methyl-alpha-D-galact-4-enuronosyl groups at their non-reducing ends.</text>
        <dbReference type="EC" id="4.2.2.10"/>
    </reaction>
</comment>
<comment type="subcellular location">
    <subcellularLocation>
        <location evidence="8">Secreted</location>
    </subcellularLocation>
</comment>
<name>A0A177VG35_9BASI</name>
<dbReference type="GO" id="GO:0047490">
    <property type="term" value="F:pectin lyase activity"/>
    <property type="evidence" value="ECO:0007669"/>
    <property type="project" value="UniProtKB-EC"/>
</dbReference>
<keyword evidence="8" id="KW-0119">Carbohydrate metabolism</keyword>
<sequence>MVQVASIILALAAVAQVASKDFVVRRTRFHGHGHGHGHGPGPVHPQPQPPHIPSQKSPPTGNITTVSFPTTSGGSCSGLSPLVVGCPMGFGAKATGGGNATPVYPQSLHDLTTYLMSDEPQVIVLTKEFNFIGSEGKATGHGCAPWGSAPGCQVALDLKNKRWCDTYEPKAPKLNSIPYDAAGPVAMTLKSHKTLIGKGSAGVIRGKGIRLSGVDNVIIQNIKITEINPKTVWGGDAIDLAGASNVWIDHVTISQIGRQMIVAHERPNRDVTISNVHLDGATPYSSFCNGQQYWVAKFSGTDDTITLSNSYFSKFMGRAPQVGGDGGSTLVHIINNVWEGSSSEAHAFEVLKGGVVLAEGNYVANTPLVVDKSNGFFSLYTADSSSKAAACNKVLGRDCSVNVLEDSEQFVGDKMAVLSAGDWKSLSSVPKAQAAGSIRDKVVGWAGYGKF</sequence>
<evidence type="ECO:0000313" key="13">
    <source>
        <dbReference type="Proteomes" id="UP000077671"/>
    </source>
</evidence>
<dbReference type="InterPro" id="IPR012334">
    <property type="entry name" value="Pectin_lyas_fold"/>
</dbReference>
<reference evidence="12" key="1">
    <citation type="submission" date="2016-04" db="EMBL/GenBank/DDBJ databases">
        <authorList>
            <person name="Nguyen H.D."/>
            <person name="Kesanakurti P."/>
            <person name="Cullis J."/>
            <person name="Levesque C.A."/>
            <person name="Hambleton S."/>
        </authorList>
    </citation>
    <scope>NUCLEOTIDE SEQUENCE</scope>
    <source>
        <strain evidence="12">DAOMC 238032</strain>
    </source>
</reference>
<accession>A0A177VG35</accession>
<evidence type="ECO:0000256" key="3">
    <source>
        <dbReference type="ARBA" id="ARBA00023180"/>
    </source>
</evidence>
<dbReference type="InterPro" id="IPR045032">
    <property type="entry name" value="PEL"/>
</dbReference>
<feature type="compositionally biased region" description="Pro residues" evidence="9">
    <location>
        <begin position="42"/>
        <end position="52"/>
    </location>
</feature>
<keyword evidence="8" id="KW-0964">Secreted</keyword>
<keyword evidence="2" id="KW-1015">Disulfide bond</keyword>
<feature type="signal peptide" evidence="10">
    <location>
        <begin position="1"/>
        <end position="19"/>
    </location>
</feature>
<evidence type="ECO:0000256" key="4">
    <source>
        <dbReference type="ARBA" id="ARBA00023239"/>
    </source>
</evidence>
<dbReference type="EC" id="4.2.2.10" evidence="7"/>
<feature type="chain" id="PRO_5043601686" description="pectin lyase" evidence="10">
    <location>
        <begin position="20"/>
        <end position="451"/>
    </location>
</feature>
<evidence type="ECO:0000259" key="11">
    <source>
        <dbReference type="SMART" id="SM00656"/>
    </source>
</evidence>
<comment type="caution">
    <text evidence="12">The sequence shown here is derived from an EMBL/GenBank/DDBJ whole genome shotgun (WGS) entry which is preliminary data.</text>
</comment>
<keyword evidence="4 8" id="KW-0456">Lyase</keyword>
<dbReference type="Pfam" id="PF00544">
    <property type="entry name" value="Pectate_lyase_4"/>
    <property type="match status" value="1"/>
</dbReference>
<evidence type="ECO:0000256" key="6">
    <source>
        <dbReference type="ARBA" id="ARBA00037631"/>
    </source>
</evidence>
<comment type="function">
    <text evidence="6">Pectinolytic enzymes consist of four classes of enzymes: pectin lyase, polygalacturonase, pectin methylesterase and rhamnogalacturonase. Among pectinolytic enzymes, pectin lyase is the most important in depolymerization of pectin, since it cleaves internal glycosidic bonds of highly methylated pectins.</text>
</comment>
<dbReference type="PANTHER" id="PTHR31683">
    <property type="entry name" value="PECTATE LYASE 18-RELATED"/>
    <property type="match status" value="1"/>
</dbReference>
<protein>
    <recommendedName>
        <fullName evidence="7">pectin lyase</fullName>
        <ecNumber evidence="7">4.2.2.10</ecNumber>
    </recommendedName>
</protein>
<evidence type="ECO:0000256" key="2">
    <source>
        <dbReference type="ARBA" id="ARBA00023157"/>
    </source>
</evidence>
<organism evidence="12 13">
    <name type="scientific">Tilletia caries</name>
    <name type="common">wheat bunt fungus</name>
    <dbReference type="NCBI Taxonomy" id="13290"/>
    <lineage>
        <taxon>Eukaryota</taxon>
        <taxon>Fungi</taxon>
        <taxon>Dikarya</taxon>
        <taxon>Basidiomycota</taxon>
        <taxon>Ustilaginomycotina</taxon>
        <taxon>Exobasidiomycetes</taxon>
        <taxon>Tilletiales</taxon>
        <taxon>Tilletiaceae</taxon>
        <taxon>Tilletia</taxon>
    </lineage>
</organism>
<feature type="region of interest" description="Disordered" evidence="9">
    <location>
        <begin position="29"/>
        <end position="63"/>
    </location>
</feature>
<evidence type="ECO:0000256" key="1">
    <source>
        <dbReference type="ARBA" id="ARBA00010980"/>
    </source>
</evidence>
<feature type="domain" description="Pectate lyase" evidence="11">
    <location>
        <begin position="157"/>
        <end position="367"/>
    </location>
</feature>
<dbReference type="SMART" id="SM00656">
    <property type="entry name" value="Amb_all"/>
    <property type="match status" value="1"/>
</dbReference>
<evidence type="ECO:0000256" key="10">
    <source>
        <dbReference type="SAM" id="SignalP"/>
    </source>
</evidence>
<feature type="compositionally biased region" description="Polar residues" evidence="9">
    <location>
        <begin position="54"/>
        <end position="63"/>
    </location>
</feature>
<reference evidence="12" key="2">
    <citation type="journal article" date="2019" name="IMA Fungus">
        <title>Genome sequencing and comparison of five Tilletia species to identify candidate genes for the detection of regulated species infecting wheat.</title>
        <authorList>
            <person name="Nguyen H.D.T."/>
            <person name="Sultana T."/>
            <person name="Kesanakurti P."/>
            <person name="Hambleton S."/>
        </authorList>
    </citation>
    <scope>NUCLEOTIDE SEQUENCE</scope>
    <source>
        <strain evidence="12">DAOMC 238032</strain>
    </source>
</reference>
<gene>
    <name evidence="12" type="ORF">A4X03_0g1690</name>
</gene>
<keyword evidence="8" id="KW-0624">Polysaccharide degradation</keyword>
<keyword evidence="3" id="KW-0325">Glycoprotein</keyword>
<dbReference type="SUPFAM" id="SSF51126">
    <property type="entry name" value="Pectin lyase-like"/>
    <property type="match status" value="1"/>
</dbReference>
<evidence type="ECO:0000256" key="9">
    <source>
        <dbReference type="SAM" id="MobiDB-lite"/>
    </source>
</evidence>
<proteinExistence type="inferred from homology"/>
<dbReference type="EMBL" id="LWDD02000143">
    <property type="protein sequence ID" value="KAE8263434.1"/>
    <property type="molecule type" value="Genomic_DNA"/>
</dbReference>
<dbReference type="AlphaFoldDB" id="A0A177VG35"/>